<evidence type="ECO:0000256" key="6">
    <source>
        <dbReference type="ARBA" id="ARBA00022989"/>
    </source>
</evidence>
<feature type="transmembrane region" description="Helical" evidence="8">
    <location>
        <begin position="154"/>
        <end position="178"/>
    </location>
</feature>
<dbReference type="EMBL" id="CAJHCQ010000003">
    <property type="protein sequence ID" value="CAD6524391.1"/>
    <property type="molecule type" value="Genomic_DNA"/>
</dbReference>
<comment type="subcellular location">
    <subcellularLocation>
        <location evidence="8">Cell inner membrane</location>
        <topology evidence="8">Multi-pass membrane protein</topology>
    </subcellularLocation>
    <subcellularLocation>
        <location evidence="1">Cell membrane</location>
        <topology evidence="1">Multi-pass membrane protein</topology>
    </subcellularLocation>
</comment>
<dbReference type="NCBIfam" id="TIGR00710">
    <property type="entry name" value="efflux_Bcr_CflA"/>
    <property type="match status" value="1"/>
</dbReference>
<feature type="transmembrane region" description="Helical" evidence="8">
    <location>
        <begin position="184"/>
        <end position="204"/>
    </location>
</feature>
<dbReference type="PANTHER" id="PTHR23502:SF132">
    <property type="entry name" value="POLYAMINE TRANSPORTER 2-RELATED"/>
    <property type="match status" value="1"/>
</dbReference>
<dbReference type="Pfam" id="PF07690">
    <property type="entry name" value="MFS_1"/>
    <property type="match status" value="1"/>
</dbReference>
<keyword evidence="6 8" id="KW-1133">Transmembrane helix</keyword>
<evidence type="ECO:0000256" key="3">
    <source>
        <dbReference type="ARBA" id="ARBA00022448"/>
    </source>
</evidence>
<dbReference type="PANTHER" id="PTHR23502">
    <property type="entry name" value="MAJOR FACILITATOR SUPERFAMILY"/>
    <property type="match status" value="1"/>
</dbReference>
<feature type="transmembrane region" description="Helical" evidence="8">
    <location>
        <begin position="234"/>
        <end position="258"/>
    </location>
</feature>
<feature type="transmembrane region" description="Helical" evidence="8">
    <location>
        <begin position="121"/>
        <end position="142"/>
    </location>
</feature>
<evidence type="ECO:0000256" key="9">
    <source>
        <dbReference type="SAM" id="MobiDB-lite"/>
    </source>
</evidence>
<reference evidence="11 12" key="1">
    <citation type="submission" date="2020-10" db="EMBL/GenBank/DDBJ databases">
        <authorList>
            <person name="Peeters C."/>
        </authorList>
    </citation>
    <scope>NUCLEOTIDE SEQUENCE [LARGE SCALE GENOMIC DNA]</scope>
    <source>
        <strain evidence="11 12">LMG 27952</strain>
    </source>
</reference>
<evidence type="ECO:0000313" key="12">
    <source>
        <dbReference type="Proteomes" id="UP000656319"/>
    </source>
</evidence>
<comment type="similarity">
    <text evidence="2 8">Belongs to the major facilitator superfamily. Bcr/CmlA family.</text>
</comment>
<dbReference type="SUPFAM" id="SSF103473">
    <property type="entry name" value="MFS general substrate transporter"/>
    <property type="match status" value="1"/>
</dbReference>
<feature type="transmembrane region" description="Helical" evidence="8">
    <location>
        <begin position="270"/>
        <end position="288"/>
    </location>
</feature>
<feature type="compositionally biased region" description="Basic and acidic residues" evidence="9">
    <location>
        <begin position="1"/>
        <end position="10"/>
    </location>
</feature>
<feature type="transmembrane region" description="Helical" evidence="8">
    <location>
        <begin position="61"/>
        <end position="84"/>
    </location>
</feature>
<keyword evidence="4" id="KW-1003">Cell membrane</keyword>
<name>A0ABM8NGM8_9BURK</name>
<evidence type="ECO:0000256" key="4">
    <source>
        <dbReference type="ARBA" id="ARBA00022475"/>
    </source>
</evidence>
<feature type="domain" description="Major facilitator superfamily (MFS) profile" evidence="10">
    <location>
        <begin position="30"/>
        <end position="418"/>
    </location>
</feature>
<accession>A0ABM8NGM8</accession>
<gene>
    <name evidence="11" type="primary">bcr_1</name>
    <name evidence="11" type="ORF">LMG27952_01698</name>
</gene>
<keyword evidence="3 8" id="KW-0813">Transport</keyword>
<dbReference type="NCBIfam" id="NF008314">
    <property type="entry name" value="PRK11102.1"/>
    <property type="match status" value="1"/>
</dbReference>
<comment type="caution">
    <text evidence="11">The sequence shown here is derived from an EMBL/GenBank/DDBJ whole genome shotgun (WGS) entry which is preliminary data.</text>
</comment>
<sequence length="427" mass="45067">MTSRPREPRALRRHTHHMSHSPRRRPDGRLILLLGALAACGPLATDMYLPSLPAIAQSFGVSAAAAASTLTSFMAGFSIGMLLYGPVSDAYGRRPVLLGGIALFTLASIACWLSFSVGELVVVRFLQALGAGAASVLSRAIARDAHEPSDAAKVLSMVAIVTAIGPLLAPLIGGQLLLIGGWRVVFVVLTLFGLACAVAAYLRVPETWPPEKRESAAVLRSFAAYGRLLRDPLVWGHMLCGGMAFAAMFTYISATPFVYIEYFHVSPQHYGFFFGANVFGIMLGNFLNTRFIGRLGTLRMVSIASSVSIVASLFVALMCVTGWGGLWSIVFGLFFVVSVVGLLGANCATDLMYRYPKNAGAAAAVFGATQLALGALASAVVGWFPGISPFGMGVTIGVCGLFTWVGRALVVKWHGTPAPHTVQAAAP</sequence>
<dbReference type="InterPro" id="IPR011701">
    <property type="entry name" value="MFS"/>
</dbReference>
<dbReference type="Proteomes" id="UP000656319">
    <property type="component" value="Unassembled WGS sequence"/>
</dbReference>
<feature type="compositionally biased region" description="Basic residues" evidence="9">
    <location>
        <begin position="11"/>
        <end position="23"/>
    </location>
</feature>
<dbReference type="PROSITE" id="PS50850">
    <property type="entry name" value="MFS"/>
    <property type="match status" value="1"/>
</dbReference>
<evidence type="ECO:0000313" key="11">
    <source>
        <dbReference type="EMBL" id="CAD6524391.1"/>
    </source>
</evidence>
<dbReference type="Gene3D" id="1.20.1720.10">
    <property type="entry name" value="Multidrug resistance protein D"/>
    <property type="match status" value="1"/>
</dbReference>
<feature type="transmembrane region" description="Helical" evidence="8">
    <location>
        <begin position="329"/>
        <end position="349"/>
    </location>
</feature>
<dbReference type="InterPro" id="IPR020846">
    <property type="entry name" value="MFS_dom"/>
</dbReference>
<evidence type="ECO:0000259" key="10">
    <source>
        <dbReference type="PROSITE" id="PS50850"/>
    </source>
</evidence>
<comment type="caution">
    <text evidence="8">Lacks conserved residue(s) required for the propagation of feature annotation.</text>
</comment>
<evidence type="ECO:0000256" key="5">
    <source>
        <dbReference type="ARBA" id="ARBA00022692"/>
    </source>
</evidence>
<dbReference type="CDD" id="cd17320">
    <property type="entry name" value="MFS_MdfA_MDR_like"/>
    <property type="match status" value="1"/>
</dbReference>
<proteinExistence type="inferred from homology"/>
<keyword evidence="8" id="KW-0997">Cell inner membrane</keyword>
<evidence type="ECO:0000256" key="1">
    <source>
        <dbReference type="ARBA" id="ARBA00004651"/>
    </source>
</evidence>
<organism evidence="11 12">
    <name type="scientific">Paraburkholderia hiiakae</name>
    <dbReference type="NCBI Taxonomy" id="1081782"/>
    <lineage>
        <taxon>Bacteria</taxon>
        <taxon>Pseudomonadati</taxon>
        <taxon>Pseudomonadota</taxon>
        <taxon>Betaproteobacteria</taxon>
        <taxon>Burkholderiales</taxon>
        <taxon>Burkholderiaceae</taxon>
        <taxon>Paraburkholderia</taxon>
    </lineage>
</organism>
<keyword evidence="7 8" id="KW-0472">Membrane</keyword>
<feature type="transmembrane region" description="Helical" evidence="8">
    <location>
        <begin position="300"/>
        <end position="323"/>
    </location>
</feature>
<feature type="transmembrane region" description="Helical" evidence="8">
    <location>
        <begin position="390"/>
        <end position="410"/>
    </location>
</feature>
<feature type="region of interest" description="Disordered" evidence="9">
    <location>
        <begin position="1"/>
        <end position="24"/>
    </location>
</feature>
<dbReference type="InterPro" id="IPR036259">
    <property type="entry name" value="MFS_trans_sf"/>
</dbReference>
<dbReference type="InterPro" id="IPR004812">
    <property type="entry name" value="Efflux_drug-R_Bcr/CmlA"/>
</dbReference>
<feature type="transmembrane region" description="Helical" evidence="8">
    <location>
        <begin position="361"/>
        <end position="384"/>
    </location>
</feature>
<evidence type="ECO:0000256" key="8">
    <source>
        <dbReference type="RuleBase" id="RU365088"/>
    </source>
</evidence>
<feature type="transmembrane region" description="Helical" evidence="8">
    <location>
        <begin position="96"/>
        <end position="115"/>
    </location>
</feature>
<keyword evidence="5 8" id="KW-0812">Transmembrane</keyword>
<protein>
    <recommendedName>
        <fullName evidence="8">Bcr/CflA family efflux transporter</fullName>
    </recommendedName>
</protein>
<evidence type="ECO:0000256" key="7">
    <source>
        <dbReference type="ARBA" id="ARBA00023136"/>
    </source>
</evidence>
<evidence type="ECO:0000256" key="2">
    <source>
        <dbReference type="ARBA" id="ARBA00006236"/>
    </source>
</evidence>
<keyword evidence="12" id="KW-1185">Reference proteome</keyword>